<name>A0A1Y0C6S4_9MYCO</name>
<keyword evidence="2" id="KW-1185">Reference proteome</keyword>
<proteinExistence type="predicted"/>
<dbReference type="InterPro" id="IPR009959">
    <property type="entry name" value="Cyclase_SnoaL-like"/>
</dbReference>
<dbReference type="Pfam" id="PF07366">
    <property type="entry name" value="SnoaL"/>
    <property type="match status" value="1"/>
</dbReference>
<reference evidence="1 2" key="1">
    <citation type="submission" date="2017-04" db="EMBL/GenBank/DDBJ databases">
        <title>Whole Genome Sequence of 1,4-Dioxane Degrading Bacterium Mycobacterium dioxanotrophicus PH-06.</title>
        <authorList>
            <person name="He Y."/>
        </authorList>
    </citation>
    <scope>NUCLEOTIDE SEQUENCE [LARGE SCALE GENOMIC DNA]</scope>
    <source>
        <strain evidence="1 2">PH-06</strain>
    </source>
</reference>
<gene>
    <name evidence="1" type="ORF">BTO20_21580</name>
</gene>
<dbReference type="SUPFAM" id="SSF54427">
    <property type="entry name" value="NTF2-like"/>
    <property type="match status" value="1"/>
</dbReference>
<evidence type="ECO:0000313" key="2">
    <source>
        <dbReference type="Proteomes" id="UP000195331"/>
    </source>
</evidence>
<sequence>MEHDRIEVILQAWRAAWGKGDIDAFEKILAPGYVRHTRSGVKTIDDLRQEINDSRTAFPDLDTQILQTVEQGDTLAIRWTSFGSHTGTFMNVPPTQKDVKVTGASFCRFDDGLLAEEWVVWDPRELLAAMKIWAVGDDE</sequence>
<dbReference type="RefSeq" id="WP_087078212.1">
    <property type="nucleotide sequence ID" value="NZ_CP020809.1"/>
</dbReference>
<protein>
    <submittedName>
        <fullName evidence="1">Ester cyclase</fullName>
    </submittedName>
</protein>
<dbReference type="Proteomes" id="UP000195331">
    <property type="component" value="Chromosome"/>
</dbReference>
<dbReference type="KEGG" id="mdx:BTO20_21580"/>
<dbReference type="PANTHER" id="PTHR38436:SF1">
    <property type="entry name" value="ESTER CYCLASE"/>
    <property type="match status" value="1"/>
</dbReference>
<dbReference type="AlphaFoldDB" id="A0A1Y0C6S4"/>
<dbReference type="OrthoDB" id="129343at2"/>
<evidence type="ECO:0000313" key="1">
    <source>
        <dbReference type="EMBL" id="ART70784.1"/>
    </source>
</evidence>
<organism evidence="1 2">
    <name type="scientific">Mycobacterium dioxanotrophicus</name>
    <dbReference type="NCBI Taxonomy" id="482462"/>
    <lineage>
        <taxon>Bacteria</taxon>
        <taxon>Bacillati</taxon>
        <taxon>Actinomycetota</taxon>
        <taxon>Actinomycetes</taxon>
        <taxon>Mycobacteriales</taxon>
        <taxon>Mycobacteriaceae</taxon>
        <taxon>Mycobacterium</taxon>
    </lineage>
</organism>
<dbReference type="EMBL" id="CP020809">
    <property type="protein sequence ID" value="ART70784.1"/>
    <property type="molecule type" value="Genomic_DNA"/>
</dbReference>
<dbReference type="Gene3D" id="3.10.450.50">
    <property type="match status" value="1"/>
</dbReference>
<dbReference type="GO" id="GO:0030638">
    <property type="term" value="P:polyketide metabolic process"/>
    <property type="evidence" value="ECO:0007669"/>
    <property type="project" value="InterPro"/>
</dbReference>
<dbReference type="PANTHER" id="PTHR38436">
    <property type="entry name" value="POLYKETIDE CYCLASE SNOAL-LIKE DOMAIN"/>
    <property type="match status" value="1"/>
</dbReference>
<dbReference type="InterPro" id="IPR032710">
    <property type="entry name" value="NTF2-like_dom_sf"/>
</dbReference>
<accession>A0A1Y0C6S4</accession>